<organism evidence="10 11">
    <name type="scientific">Phakopsora pachyrhizi</name>
    <name type="common">Asian soybean rust disease fungus</name>
    <dbReference type="NCBI Taxonomy" id="170000"/>
    <lineage>
        <taxon>Eukaryota</taxon>
        <taxon>Fungi</taxon>
        <taxon>Dikarya</taxon>
        <taxon>Basidiomycota</taxon>
        <taxon>Pucciniomycotina</taxon>
        <taxon>Pucciniomycetes</taxon>
        <taxon>Pucciniales</taxon>
        <taxon>Phakopsoraceae</taxon>
        <taxon>Phakopsora</taxon>
    </lineage>
</organism>
<evidence type="ECO:0000256" key="7">
    <source>
        <dbReference type="SAM" id="Coils"/>
    </source>
</evidence>
<dbReference type="InterPro" id="IPR018200">
    <property type="entry name" value="USP_CS"/>
</dbReference>
<evidence type="ECO:0000256" key="5">
    <source>
        <dbReference type="ARBA" id="ARBA00022801"/>
    </source>
</evidence>
<evidence type="ECO:0000259" key="9">
    <source>
        <dbReference type="PROSITE" id="PS50235"/>
    </source>
</evidence>
<evidence type="ECO:0000256" key="2">
    <source>
        <dbReference type="ARBA" id="ARBA00012759"/>
    </source>
</evidence>
<proteinExistence type="predicted"/>
<feature type="compositionally biased region" description="Low complexity" evidence="8">
    <location>
        <begin position="114"/>
        <end position="125"/>
    </location>
</feature>
<feature type="domain" description="USP" evidence="9">
    <location>
        <begin position="694"/>
        <end position="1311"/>
    </location>
</feature>
<dbReference type="InterPro" id="IPR044635">
    <property type="entry name" value="UBP14-like"/>
</dbReference>
<dbReference type="Pfam" id="PF13446">
    <property type="entry name" value="RPT"/>
    <property type="match status" value="1"/>
</dbReference>
<keyword evidence="6" id="KW-0788">Thiol protease</keyword>
<dbReference type="EC" id="3.4.19.12" evidence="2"/>
<dbReference type="Gene3D" id="3.90.70.10">
    <property type="entry name" value="Cysteine proteinases"/>
    <property type="match status" value="2"/>
</dbReference>
<feature type="region of interest" description="Disordered" evidence="8">
    <location>
        <begin position="80"/>
        <end position="127"/>
    </location>
</feature>
<protein>
    <recommendedName>
        <fullName evidence="2">ubiquitinyl hydrolase 1</fullName>
        <ecNumber evidence="2">3.4.19.12</ecNumber>
    </recommendedName>
</protein>
<feature type="region of interest" description="Disordered" evidence="8">
    <location>
        <begin position="826"/>
        <end position="875"/>
    </location>
</feature>
<dbReference type="PROSITE" id="PS00973">
    <property type="entry name" value="USP_2"/>
    <property type="match status" value="1"/>
</dbReference>
<evidence type="ECO:0000256" key="1">
    <source>
        <dbReference type="ARBA" id="ARBA00000707"/>
    </source>
</evidence>
<dbReference type="PANTHER" id="PTHR43982:SF6">
    <property type="entry name" value="UBIQUITIN CARBOXYL-TERMINAL HYDROLASE 2-RELATED"/>
    <property type="match status" value="1"/>
</dbReference>
<dbReference type="GO" id="GO:0004843">
    <property type="term" value="F:cysteine-type deubiquitinase activity"/>
    <property type="evidence" value="ECO:0007669"/>
    <property type="project" value="UniProtKB-EC"/>
</dbReference>
<dbReference type="SUPFAM" id="SSF54001">
    <property type="entry name" value="Cysteine proteinases"/>
    <property type="match status" value="1"/>
</dbReference>
<reference evidence="10" key="1">
    <citation type="submission" date="2022-06" db="EMBL/GenBank/DDBJ databases">
        <authorList>
            <consortium name="SYNGENTA / RWTH Aachen University"/>
        </authorList>
    </citation>
    <scope>NUCLEOTIDE SEQUENCE</scope>
</reference>
<feature type="non-terminal residue" evidence="10">
    <location>
        <position position="1325"/>
    </location>
</feature>
<sequence>MSSPPSASSSSQPQQPQQIVSNLLRIACRFDPTVTPNPPCMTAAKLMSPNSDFTSPSELWPYEIYDFEMNLSGSSWERLASSNNSETERSSLAQQTSGSISQNKATTQATEQNSTSPSLFSSSSSKHPRLTMEELMAGKPHRNAYFCPNEWKWLIITSFENPHRPMGERCETLPSFDSSFSSVSSSSTSTMTNTSDQQQFHFFQHYPRSVCSVNGLIRRPVSIFDEDGTPNLKRVEEKDDRVDENLRWDCRLCFNCKRGIICSTVESSVGSVFKRSEALLMIEHAQRYNHNKINLRPEQLVYKAWHTVFIVIQNALIEGKISPISLNGKSISGRMPWDPISAKIWESVGVTRREQETMEDKTVKVPYLVLPNLNVKNQEGRCNRALWVRAFLEVSVFLKFWKIKYPQVEESLKSNYTVPIKLVPASPQILNLLGGDPIPKIPVKPNWQTTNNQPVGHFTYSKLGILNDVPDRIVILAYQVQLRCFRHLQFELFDRIREVKGFRENCEELDLFIGLESSNGVIGTSEIREAWRMICGDNVIIDLSKEDFIANEFNKKIENLKDDSSEKNTLSEALKVLVQANPENAFLRVILDSSNVSNSTNLKSKEPMDINKAYATLGDVLPETEDEILIMAYQIGVSDQPGQKDILREALEVIANHRNSHLIKSRLASVEGSSANCMDPVSYIPPAVSYDLPAGLNNIGNTCYLNSLLQYFFSVRELREVLLKFPDYEQDVEEELVMKEKKRVGGRVVSVPEILRSKQFASKLQGLFYEMIHTPLSAVTPERELAFLALVLSKDESPTVLPSNNQDSSASTDATLVDERPSFIGPAYNTATSSPPTVVPSSTVLGKRKSESISSDDGNHALKSSTEPKTELADVKKQAALEGEAEHGMIDDEDVKMAIDSKPTLAENRVEDSQPEVLKSMVIDLTEEPTGPPPLPPRPAKNRSLAVTDSGSHMMFGRQNDVSECMDNCLFQIQAALDESKISTSRPDGEGNIVKSLFYGKTRQSLSFENPEGKVSVKEEPFAYLLVDVAEEGRDLYDGLDRVFDESEVELGSGKAIRRIGLVDLPPILQIQLQRVQFDRRTHTVFKSNAYLKFTEYLKIDRYLEPDPNDTVAIEKRTQTIERRKQIESLRGRAGELKTYIGSDKSTASKVLRDLHHILSTSDMNSNMARSDFFKGLIEEEEMDYLEKEARSIDEEIVEINQKIKQLKEEVEQTWFTGTMVLDERNGSEELAKSSTKKNRSAEYRLVSLFNHRGTANGGHYWAIQRQLPDKPDRWLKYNDSVVTEIDPKVEVFSETNESNSNPYWLTYVRVGEEDRFQMLNRNVI</sequence>
<evidence type="ECO:0000313" key="10">
    <source>
        <dbReference type="EMBL" id="CAH7683133.1"/>
    </source>
</evidence>
<feature type="compositionally biased region" description="Low complexity" evidence="8">
    <location>
        <begin position="832"/>
        <end position="844"/>
    </location>
</feature>
<evidence type="ECO:0000256" key="4">
    <source>
        <dbReference type="ARBA" id="ARBA00022786"/>
    </source>
</evidence>
<dbReference type="InterPro" id="IPR028889">
    <property type="entry name" value="USP"/>
</dbReference>
<evidence type="ECO:0000256" key="6">
    <source>
        <dbReference type="ARBA" id="ARBA00022807"/>
    </source>
</evidence>
<name>A0AAV0BBS6_PHAPC</name>
<dbReference type="InterPro" id="IPR001394">
    <property type="entry name" value="Peptidase_C19_UCH"/>
</dbReference>
<dbReference type="PROSITE" id="PS50235">
    <property type="entry name" value="USP_3"/>
    <property type="match status" value="1"/>
</dbReference>
<feature type="compositionally biased region" description="Polar residues" evidence="8">
    <location>
        <begin position="852"/>
        <end position="865"/>
    </location>
</feature>
<dbReference type="PROSITE" id="PS00972">
    <property type="entry name" value="USP_1"/>
    <property type="match status" value="1"/>
</dbReference>
<dbReference type="EMBL" id="CALTRL010004482">
    <property type="protein sequence ID" value="CAH7683133.1"/>
    <property type="molecule type" value="Genomic_DNA"/>
</dbReference>
<evidence type="ECO:0000256" key="8">
    <source>
        <dbReference type="SAM" id="MobiDB-lite"/>
    </source>
</evidence>
<feature type="compositionally biased region" description="Polar residues" evidence="8">
    <location>
        <begin position="80"/>
        <end position="113"/>
    </location>
</feature>
<dbReference type="InterPro" id="IPR025305">
    <property type="entry name" value="UCH_repeat_domain"/>
</dbReference>
<dbReference type="Proteomes" id="UP001153365">
    <property type="component" value="Unassembled WGS sequence"/>
</dbReference>
<dbReference type="GO" id="GO:0061136">
    <property type="term" value="P:regulation of proteasomal protein catabolic process"/>
    <property type="evidence" value="ECO:0007669"/>
    <property type="project" value="TreeGrafter"/>
</dbReference>
<keyword evidence="7" id="KW-0175">Coiled coil</keyword>
<keyword evidence="3" id="KW-0645">Protease</keyword>
<dbReference type="GO" id="GO:0016579">
    <property type="term" value="P:protein deubiquitination"/>
    <property type="evidence" value="ECO:0007669"/>
    <property type="project" value="InterPro"/>
</dbReference>
<evidence type="ECO:0000313" key="11">
    <source>
        <dbReference type="Proteomes" id="UP001153365"/>
    </source>
</evidence>
<dbReference type="GO" id="GO:0043161">
    <property type="term" value="P:proteasome-mediated ubiquitin-dependent protein catabolic process"/>
    <property type="evidence" value="ECO:0007669"/>
    <property type="project" value="InterPro"/>
</dbReference>
<feature type="compositionally biased region" description="Basic and acidic residues" evidence="8">
    <location>
        <begin position="866"/>
        <end position="875"/>
    </location>
</feature>
<keyword evidence="5 10" id="KW-0378">Hydrolase</keyword>
<keyword evidence="11" id="KW-1185">Reference proteome</keyword>
<evidence type="ECO:0000256" key="3">
    <source>
        <dbReference type="ARBA" id="ARBA00022670"/>
    </source>
</evidence>
<comment type="caution">
    <text evidence="10">The sequence shown here is derived from an EMBL/GenBank/DDBJ whole genome shotgun (WGS) entry which is preliminary data.</text>
</comment>
<dbReference type="PANTHER" id="PTHR43982">
    <property type="entry name" value="UBIQUITIN CARBOXYL-TERMINAL HYDROLASE"/>
    <property type="match status" value="1"/>
</dbReference>
<comment type="catalytic activity">
    <reaction evidence="1">
        <text>Thiol-dependent hydrolysis of ester, thioester, amide, peptide and isopeptide bonds formed by the C-terminal Gly of ubiquitin (a 76-residue protein attached to proteins as an intracellular targeting signal).</text>
        <dbReference type="EC" id="3.4.19.12"/>
    </reaction>
</comment>
<gene>
    <name evidence="10" type="ORF">PPACK8108_LOCUS16469</name>
</gene>
<dbReference type="InterPro" id="IPR038765">
    <property type="entry name" value="Papain-like_cys_pep_sf"/>
</dbReference>
<feature type="coiled-coil region" evidence="7">
    <location>
        <begin position="1183"/>
        <end position="1210"/>
    </location>
</feature>
<keyword evidence="4" id="KW-0833">Ubl conjugation pathway</keyword>
<dbReference type="Pfam" id="PF00443">
    <property type="entry name" value="UCH"/>
    <property type="match status" value="1"/>
</dbReference>
<dbReference type="GO" id="GO:0070628">
    <property type="term" value="F:proteasome binding"/>
    <property type="evidence" value="ECO:0007669"/>
    <property type="project" value="TreeGrafter"/>
</dbReference>
<accession>A0AAV0BBS6</accession>